<dbReference type="Gene3D" id="3.40.50.620">
    <property type="entry name" value="HUPs"/>
    <property type="match status" value="1"/>
</dbReference>
<dbReference type="GO" id="GO:0005524">
    <property type="term" value="F:ATP binding"/>
    <property type="evidence" value="ECO:0007669"/>
    <property type="project" value="UniProtKB-UniRule"/>
</dbReference>
<dbReference type="EMBL" id="CP036434">
    <property type="protein sequence ID" value="QDV06188.1"/>
    <property type="molecule type" value="Genomic_DNA"/>
</dbReference>
<comment type="pathway">
    <text evidence="1 11">Purine metabolism; 7-cyano-7-deazaguanine biosynthesis.</text>
</comment>
<keyword evidence="6 11" id="KW-0862">Zinc</keyword>
<dbReference type="HAMAP" id="MF_01633">
    <property type="entry name" value="QueC"/>
    <property type="match status" value="1"/>
</dbReference>
<dbReference type="CDD" id="cd01995">
    <property type="entry name" value="QueC-like"/>
    <property type="match status" value="1"/>
</dbReference>
<dbReference type="PANTHER" id="PTHR42914">
    <property type="entry name" value="7-CYANO-7-DEAZAGUANINE SYNTHASE"/>
    <property type="match status" value="1"/>
</dbReference>
<dbReference type="PANTHER" id="PTHR42914:SF1">
    <property type="entry name" value="7-CYANO-7-DEAZAGUANINE SYNTHASE"/>
    <property type="match status" value="1"/>
</dbReference>
<dbReference type="InterPro" id="IPR018317">
    <property type="entry name" value="QueC"/>
</dbReference>
<feature type="binding site" evidence="11">
    <location>
        <position position="194"/>
    </location>
    <ligand>
        <name>Zn(2+)</name>
        <dbReference type="ChEBI" id="CHEBI:29105"/>
    </ligand>
</feature>
<evidence type="ECO:0000256" key="4">
    <source>
        <dbReference type="ARBA" id="ARBA00022741"/>
    </source>
</evidence>
<proteinExistence type="inferred from homology"/>
<evidence type="ECO:0000256" key="8">
    <source>
        <dbReference type="ARBA" id="ARBA00037993"/>
    </source>
</evidence>
<dbReference type="SUPFAM" id="SSF52402">
    <property type="entry name" value="Adenine nucleotide alpha hydrolases-like"/>
    <property type="match status" value="1"/>
</dbReference>
<evidence type="ECO:0000256" key="10">
    <source>
        <dbReference type="ARBA" id="ARBA00047890"/>
    </source>
</evidence>
<comment type="catalytic activity">
    <reaction evidence="10 11">
        <text>7-carboxy-7-carbaguanine + NH4(+) + 2 ATP = 7-cyano-7-carbaguanine + 2 AMP + 2 diphosphate + 2 H(+)</text>
        <dbReference type="Rhea" id="RHEA:27982"/>
        <dbReference type="ChEBI" id="CHEBI:15378"/>
        <dbReference type="ChEBI" id="CHEBI:28938"/>
        <dbReference type="ChEBI" id="CHEBI:30616"/>
        <dbReference type="ChEBI" id="CHEBI:33019"/>
        <dbReference type="ChEBI" id="CHEBI:45075"/>
        <dbReference type="ChEBI" id="CHEBI:61036"/>
        <dbReference type="ChEBI" id="CHEBI:456215"/>
        <dbReference type="EC" id="6.3.4.20"/>
    </reaction>
</comment>
<feature type="binding site" evidence="11">
    <location>
        <position position="200"/>
    </location>
    <ligand>
        <name>Zn(2+)</name>
        <dbReference type="ChEBI" id="CHEBI:29105"/>
    </ligand>
</feature>
<dbReference type="GO" id="GO:0016879">
    <property type="term" value="F:ligase activity, forming carbon-nitrogen bonds"/>
    <property type="evidence" value="ECO:0007669"/>
    <property type="project" value="UniProtKB-UniRule"/>
</dbReference>
<keyword evidence="3 11" id="KW-0479">Metal-binding</keyword>
<organism evidence="12 13">
    <name type="scientific">Saltatorellus ferox</name>
    <dbReference type="NCBI Taxonomy" id="2528018"/>
    <lineage>
        <taxon>Bacteria</taxon>
        <taxon>Pseudomonadati</taxon>
        <taxon>Planctomycetota</taxon>
        <taxon>Planctomycetia</taxon>
        <taxon>Planctomycetia incertae sedis</taxon>
        <taxon>Saltatorellus</taxon>
    </lineage>
</organism>
<dbReference type="EC" id="6.3.4.20" evidence="9 11"/>
<sequence length="225" mass="23272">MDSAVVLAEALARGFTAYALSFRYGQRHGIELLAADRVAKALGAADHRTVTVDLSALGGSALTDDIDVPKDRSGESIGHGVPATYVPARNTIFLSIALGWAEVLGATDLFVGVNAVDYSGYPDCRPDFIAAFEALADLATAAGAEGGAKFRVHAPLMELSKAGIVRRAAELGVDLGITHTCYDPVVRDGEAIACGRCDACILRLAGFAEAGVPDPVPYATGAARP</sequence>
<dbReference type="PIRSF" id="PIRSF006293">
    <property type="entry name" value="ExsB"/>
    <property type="match status" value="1"/>
</dbReference>
<keyword evidence="5 11" id="KW-0671">Queuosine biosynthesis</keyword>
<dbReference type="AlphaFoldDB" id="A0A518EQ37"/>
<dbReference type="NCBIfam" id="TIGR00364">
    <property type="entry name" value="7-cyano-7-deazaguanine synthase QueC"/>
    <property type="match status" value="1"/>
</dbReference>
<evidence type="ECO:0000256" key="9">
    <source>
        <dbReference type="ARBA" id="ARBA00039149"/>
    </source>
</evidence>
<keyword evidence="2 11" id="KW-0436">Ligase</keyword>
<evidence type="ECO:0000256" key="11">
    <source>
        <dbReference type="HAMAP-Rule" id="MF_01633"/>
    </source>
</evidence>
<name>A0A518EQ37_9BACT</name>
<evidence type="ECO:0000256" key="2">
    <source>
        <dbReference type="ARBA" id="ARBA00022598"/>
    </source>
</evidence>
<evidence type="ECO:0000313" key="12">
    <source>
        <dbReference type="EMBL" id="QDV06188.1"/>
    </source>
</evidence>
<accession>A0A518EQ37</accession>
<comment type="function">
    <text evidence="11">Catalyzes the ATP-dependent conversion of 7-carboxy-7-deazaguanine (CDG) to 7-cyano-7-deazaguanine (preQ(0)).</text>
</comment>
<comment type="similarity">
    <text evidence="8 11">Belongs to the QueC family.</text>
</comment>
<dbReference type="InterPro" id="IPR014729">
    <property type="entry name" value="Rossmann-like_a/b/a_fold"/>
</dbReference>
<evidence type="ECO:0000256" key="5">
    <source>
        <dbReference type="ARBA" id="ARBA00022785"/>
    </source>
</evidence>
<feature type="binding site" evidence="11">
    <location>
        <position position="181"/>
    </location>
    <ligand>
        <name>Zn(2+)</name>
        <dbReference type="ChEBI" id="CHEBI:29105"/>
    </ligand>
</feature>
<dbReference type="UniPathway" id="UPA00391"/>
<gene>
    <name evidence="11 12" type="primary">queC</name>
    <name evidence="12" type="ORF">Poly30_16930</name>
</gene>
<comment type="cofactor">
    <cofactor evidence="11">
        <name>Zn(2+)</name>
        <dbReference type="ChEBI" id="CHEBI:29105"/>
    </cofactor>
    <text evidence="11">Binds 1 zinc ion per subunit.</text>
</comment>
<keyword evidence="4 11" id="KW-0547">Nucleotide-binding</keyword>
<keyword evidence="7 11" id="KW-0067">ATP-binding</keyword>
<evidence type="ECO:0000256" key="6">
    <source>
        <dbReference type="ARBA" id="ARBA00022833"/>
    </source>
</evidence>
<dbReference type="GO" id="GO:0008270">
    <property type="term" value="F:zinc ion binding"/>
    <property type="evidence" value="ECO:0007669"/>
    <property type="project" value="UniProtKB-UniRule"/>
</dbReference>
<comment type="caution">
    <text evidence="11">Lacks conserved residue(s) required for the propagation of feature annotation.</text>
</comment>
<dbReference type="GO" id="GO:0008616">
    <property type="term" value="P:tRNA queuosine(34) biosynthetic process"/>
    <property type="evidence" value="ECO:0007669"/>
    <property type="project" value="UniProtKB-UniRule"/>
</dbReference>
<reference evidence="12 13" key="1">
    <citation type="submission" date="2019-02" db="EMBL/GenBank/DDBJ databases">
        <title>Deep-cultivation of Planctomycetes and their phenomic and genomic characterization uncovers novel biology.</title>
        <authorList>
            <person name="Wiegand S."/>
            <person name="Jogler M."/>
            <person name="Boedeker C."/>
            <person name="Pinto D."/>
            <person name="Vollmers J."/>
            <person name="Rivas-Marin E."/>
            <person name="Kohn T."/>
            <person name="Peeters S.H."/>
            <person name="Heuer A."/>
            <person name="Rast P."/>
            <person name="Oberbeckmann S."/>
            <person name="Bunk B."/>
            <person name="Jeske O."/>
            <person name="Meyerdierks A."/>
            <person name="Storesund J.E."/>
            <person name="Kallscheuer N."/>
            <person name="Luecker S."/>
            <person name="Lage O.M."/>
            <person name="Pohl T."/>
            <person name="Merkel B.J."/>
            <person name="Hornburger P."/>
            <person name="Mueller R.-W."/>
            <person name="Bruemmer F."/>
            <person name="Labrenz M."/>
            <person name="Spormann A.M."/>
            <person name="Op den Camp H."/>
            <person name="Overmann J."/>
            <person name="Amann R."/>
            <person name="Jetten M.S.M."/>
            <person name="Mascher T."/>
            <person name="Medema M.H."/>
            <person name="Devos D.P."/>
            <person name="Kaster A.-K."/>
            <person name="Ovreas L."/>
            <person name="Rohde M."/>
            <person name="Galperin M.Y."/>
            <person name="Jogler C."/>
        </authorList>
    </citation>
    <scope>NUCLEOTIDE SEQUENCE [LARGE SCALE GENOMIC DNA]</scope>
    <source>
        <strain evidence="12 13">Poly30</strain>
    </source>
</reference>
<evidence type="ECO:0000313" key="13">
    <source>
        <dbReference type="Proteomes" id="UP000320390"/>
    </source>
</evidence>
<evidence type="ECO:0000256" key="3">
    <source>
        <dbReference type="ARBA" id="ARBA00022723"/>
    </source>
</evidence>
<evidence type="ECO:0000256" key="7">
    <source>
        <dbReference type="ARBA" id="ARBA00022840"/>
    </source>
</evidence>
<protein>
    <recommendedName>
        <fullName evidence="9 11">7-cyano-7-deazaguanine synthase</fullName>
        <ecNumber evidence="9 11">6.3.4.20</ecNumber>
    </recommendedName>
    <alternativeName>
        <fullName evidence="11">7-cyano-7-carbaguanine synthase</fullName>
    </alternativeName>
    <alternativeName>
        <fullName evidence="11">PreQ(0) synthase</fullName>
    </alternativeName>
    <alternativeName>
        <fullName evidence="11">Queuosine biosynthesis protein QueC</fullName>
    </alternativeName>
</protein>
<feature type="binding site" evidence="11">
    <location>
        <position position="197"/>
    </location>
    <ligand>
        <name>Zn(2+)</name>
        <dbReference type="ChEBI" id="CHEBI:29105"/>
    </ligand>
</feature>
<dbReference type="Proteomes" id="UP000320390">
    <property type="component" value="Chromosome"/>
</dbReference>
<dbReference type="Pfam" id="PF06508">
    <property type="entry name" value="QueC"/>
    <property type="match status" value="1"/>
</dbReference>
<keyword evidence="13" id="KW-1185">Reference proteome</keyword>
<evidence type="ECO:0000256" key="1">
    <source>
        <dbReference type="ARBA" id="ARBA00005061"/>
    </source>
</evidence>